<proteinExistence type="predicted"/>
<dbReference type="EMBL" id="JACYFC010000001">
    <property type="protein sequence ID" value="MBD5769631.1"/>
    <property type="molecule type" value="Genomic_DNA"/>
</dbReference>
<accession>A0ABR8NUA4</accession>
<gene>
    <name evidence="1" type="ORF">IF202_01075</name>
</gene>
<sequence>MFNVRLPIVASALIFAGQFAYANVEVIFVESAPKDRFVLTNTSQCLLKNLTVNLDLSSSVGKLIFDTTSTGAGVEVFQPFEVRKGNLKLASSEKVKDGDSTLSLVIESIAANDSVSFTIDVDDTLTQSELGNIRVSGSEIKNASIDVNVQGQQASAATFNNKGKALVSLSSC</sequence>
<keyword evidence="2" id="KW-1185">Reference proteome</keyword>
<protein>
    <submittedName>
        <fullName evidence="1">Aggregation factor core</fullName>
    </submittedName>
</protein>
<reference evidence="1 2" key="1">
    <citation type="submission" date="2020-09" db="EMBL/GenBank/DDBJ databases">
        <title>Marinomonas sp. nov., isolated from the cysticercosis algae of Qingdao, China.</title>
        <authorList>
            <person name="Sun X."/>
        </authorList>
    </citation>
    <scope>NUCLEOTIDE SEQUENCE [LARGE SCALE GENOMIC DNA]</scope>
    <source>
        <strain evidence="1 2">SM2066</strain>
    </source>
</reference>
<comment type="caution">
    <text evidence="1">The sequence shown here is derived from an EMBL/GenBank/DDBJ whole genome shotgun (WGS) entry which is preliminary data.</text>
</comment>
<evidence type="ECO:0000313" key="1">
    <source>
        <dbReference type="EMBL" id="MBD5769631.1"/>
    </source>
</evidence>
<evidence type="ECO:0000313" key="2">
    <source>
        <dbReference type="Proteomes" id="UP000604161"/>
    </source>
</evidence>
<dbReference type="RefSeq" id="WP_191593024.1">
    <property type="nucleotide sequence ID" value="NZ_JACYFC010000001.1"/>
</dbReference>
<dbReference type="Proteomes" id="UP000604161">
    <property type="component" value="Unassembled WGS sequence"/>
</dbReference>
<name>A0ABR8NUA4_9GAMM</name>
<organism evidence="1 2">
    <name type="scientific">Marinomonas colpomeniae</name>
    <dbReference type="NCBI Taxonomy" id="2774408"/>
    <lineage>
        <taxon>Bacteria</taxon>
        <taxon>Pseudomonadati</taxon>
        <taxon>Pseudomonadota</taxon>
        <taxon>Gammaproteobacteria</taxon>
        <taxon>Oceanospirillales</taxon>
        <taxon>Oceanospirillaceae</taxon>
        <taxon>Marinomonas</taxon>
    </lineage>
</organism>